<evidence type="ECO:0000313" key="1">
    <source>
        <dbReference type="EMBL" id="NQV64032.1"/>
    </source>
</evidence>
<comment type="caution">
    <text evidence="1">The sequence shown here is derived from an EMBL/GenBank/DDBJ whole genome shotgun (WGS) entry which is preliminary data.</text>
</comment>
<name>A0A972VVT5_9GAMM</name>
<dbReference type="SUPFAM" id="SSF109854">
    <property type="entry name" value="DinB/YfiT-like putative metalloenzymes"/>
    <property type="match status" value="1"/>
</dbReference>
<dbReference type="Gene3D" id="1.20.120.450">
    <property type="entry name" value="dinb family like domain"/>
    <property type="match status" value="1"/>
</dbReference>
<organism evidence="1 2">
    <name type="scientific">SAR86 cluster bacterium</name>
    <dbReference type="NCBI Taxonomy" id="2030880"/>
    <lineage>
        <taxon>Bacteria</taxon>
        <taxon>Pseudomonadati</taxon>
        <taxon>Pseudomonadota</taxon>
        <taxon>Gammaproteobacteria</taxon>
        <taxon>SAR86 cluster</taxon>
    </lineage>
</organism>
<protein>
    <submittedName>
        <fullName evidence="1">DUF1993 domain-containing protein</fullName>
    </submittedName>
</protein>
<dbReference type="EMBL" id="JABMOJ010000058">
    <property type="protein sequence ID" value="NQV64032.1"/>
    <property type="molecule type" value="Genomic_DNA"/>
</dbReference>
<evidence type="ECO:0000313" key="2">
    <source>
        <dbReference type="Proteomes" id="UP000754644"/>
    </source>
</evidence>
<dbReference type="InterPro" id="IPR018531">
    <property type="entry name" value="DUF1993"/>
</dbReference>
<dbReference type="Proteomes" id="UP000754644">
    <property type="component" value="Unassembled WGS sequence"/>
</dbReference>
<dbReference type="Pfam" id="PF09351">
    <property type="entry name" value="DUF1993"/>
    <property type="match status" value="1"/>
</dbReference>
<accession>A0A972VVT5</accession>
<sequence length="166" mass="18000">MSLYEVAVPTMKRTLTSLAAILAKAEAFAEEKKIDPSVLVNARLAPDMFPLKRQIQIASDSARRGTAQLAGIEAPVMADTEETFAELQSRISATIAFLESLTPAQFEGAETKVITLPVGGAELKFDGLTYLMSYVMGNFAFHSVTAYNILRHNGVVLGKMDYLGKP</sequence>
<dbReference type="PANTHER" id="PTHR36922">
    <property type="entry name" value="BLL2446 PROTEIN"/>
    <property type="match status" value="1"/>
</dbReference>
<proteinExistence type="predicted"/>
<reference evidence="1" key="1">
    <citation type="submission" date="2020-05" db="EMBL/GenBank/DDBJ databases">
        <title>Sulfur intermediates as new biogeochemical hubs in an aquatic model microbial ecosystem.</title>
        <authorList>
            <person name="Vigneron A."/>
        </authorList>
    </citation>
    <scope>NUCLEOTIDE SEQUENCE</scope>
    <source>
        <strain evidence="1">Bin.250</strain>
    </source>
</reference>
<dbReference type="PANTHER" id="PTHR36922:SF1">
    <property type="entry name" value="DUF1993 DOMAIN-CONTAINING PROTEIN"/>
    <property type="match status" value="1"/>
</dbReference>
<dbReference type="InterPro" id="IPR034660">
    <property type="entry name" value="DinB/YfiT-like"/>
</dbReference>
<gene>
    <name evidence="1" type="ORF">HQ497_01590</name>
</gene>
<dbReference type="AlphaFoldDB" id="A0A972VVT5"/>